<dbReference type="InterPro" id="IPR014966">
    <property type="entry name" value="FRG-dom"/>
</dbReference>
<evidence type="ECO:0000313" key="3">
    <source>
        <dbReference type="Proteomes" id="UP000265938"/>
    </source>
</evidence>
<sequence length="240" mass="27577">MAIDVVECKDWNDFKNKIVSDLYVEGRFKKGKYLFRGQGGEDWSLSSSFDRWYHGELKNKVATAKELLNQFKMECELEDLPDNVRNDDIMMMSLGQHHHLPTRLLDWSESPYVSAFFAFSLHVRATEESSDKVAIWVLNTSDPIWNSEFGCEIVNVPSFGNERIKNQHGKFTHLKTLESSIEEYVEHYPDEGRLIKYVLPARDAVNALSDLDSMGINFARIYPGIYGNAMSAQIRVLAKL</sequence>
<dbReference type="SMART" id="SM00901">
    <property type="entry name" value="FRG"/>
    <property type="match status" value="1"/>
</dbReference>
<dbReference type="EMBL" id="QYSE01000002">
    <property type="protein sequence ID" value="RJF35784.1"/>
    <property type="molecule type" value="Genomic_DNA"/>
</dbReference>
<comment type="caution">
    <text evidence="2">The sequence shown here is derived from an EMBL/GenBank/DDBJ whole genome shotgun (WGS) entry which is preliminary data.</text>
</comment>
<name>A0A3A3F4Q5_9GAMM</name>
<evidence type="ECO:0000259" key="1">
    <source>
        <dbReference type="SMART" id="SM00901"/>
    </source>
</evidence>
<dbReference type="Pfam" id="PF08867">
    <property type="entry name" value="FRG"/>
    <property type="match status" value="1"/>
</dbReference>
<accession>A0A3A3F4Q5</accession>
<feature type="domain" description="FRG" evidence="1">
    <location>
        <begin position="29"/>
        <end position="135"/>
    </location>
</feature>
<dbReference type="RefSeq" id="WP_119853223.1">
    <property type="nucleotide sequence ID" value="NZ_QYSE01000002.1"/>
</dbReference>
<organism evidence="2 3">
    <name type="scientific">Pseudoalteromonas gelatinilytica</name>
    <dbReference type="NCBI Taxonomy" id="1703256"/>
    <lineage>
        <taxon>Bacteria</taxon>
        <taxon>Pseudomonadati</taxon>
        <taxon>Pseudomonadota</taxon>
        <taxon>Gammaproteobacteria</taxon>
        <taxon>Alteromonadales</taxon>
        <taxon>Pseudoalteromonadaceae</taxon>
        <taxon>Pseudoalteromonas</taxon>
    </lineage>
</organism>
<dbReference type="AlphaFoldDB" id="A0A3A3F4Q5"/>
<gene>
    <name evidence="2" type="ORF">D4741_12515</name>
</gene>
<protein>
    <submittedName>
        <fullName evidence="2">FRG domain-containing protein</fullName>
    </submittedName>
</protein>
<evidence type="ECO:0000313" key="2">
    <source>
        <dbReference type="EMBL" id="RJF35784.1"/>
    </source>
</evidence>
<reference evidence="2 3" key="1">
    <citation type="submission" date="2018-09" db="EMBL/GenBank/DDBJ databases">
        <title>Identification of marine bacteria producing industrial enzymes.</title>
        <authorList>
            <person name="Cheng T.H."/>
            <person name="Saidin J."/>
            <person name="Muhd D.D."/>
            <person name="Isa M.N.M."/>
            <person name="Bakar M.F.A."/>
            <person name="Ismail N."/>
        </authorList>
    </citation>
    <scope>NUCLEOTIDE SEQUENCE [LARGE SCALE GENOMIC DNA]</scope>
    <source>
        <strain evidence="2 3">MNAD 1.6</strain>
    </source>
</reference>
<proteinExistence type="predicted"/>
<dbReference type="Proteomes" id="UP000265938">
    <property type="component" value="Unassembled WGS sequence"/>
</dbReference>